<protein>
    <submittedName>
        <fullName evidence="1">Uncharacterized protein</fullName>
    </submittedName>
</protein>
<evidence type="ECO:0000313" key="1">
    <source>
        <dbReference type="EMBL" id="KAJ1190726.1"/>
    </source>
</evidence>
<keyword evidence="2" id="KW-1185">Reference proteome</keyword>
<reference evidence="1" key="1">
    <citation type="journal article" date="2022" name="bioRxiv">
        <title>Sequencing and chromosome-scale assembly of the giantPleurodeles waltlgenome.</title>
        <authorList>
            <person name="Brown T."/>
            <person name="Elewa A."/>
            <person name="Iarovenko S."/>
            <person name="Subramanian E."/>
            <person name="Araus A.J."/>
            <person name="Petzold A."/>
            <person name="Susuki M."/>
            <person name="Suzuki K.-i.T."/>
            <person name="Hayashi T."/>
            <person name="Toyoda A."/>
            <person name="Oliveira C."/>
            <person name="Osipova E."/>
            <person name="Leigh N.D."/>
            <person name="Simon A."/>
            <person name="Yun M.H."/>
        </authorList>
    </citation>
    <scope>NUCLEOTIDE SEQUENCE</scope>
    <source>
        <strain evidence="1">20211129_DDA</strain>
        <tissue evidence="1">Liver</tissue>
    </source>
</reference>
<gene>
    <name evidence="1" type="ORF">NDU88_000048</name>
</gene>
<dbReference type="Proteomes" id="UP001066276">
    <property type="component" value="Chromosome 2_2"/>
</dbReference>
<proteinExistence type="predicted"/>
<dbReference type="EMBL" id="JANPWB010000004">
    <property type="protein sequence ID" value="KAJ1190726.1"/>
    <property type="molecule type" value="Genomic_DNA"/>
</dbReference>
<sequence length="177" mass="19658">MAAKTGAGMRRVLYGGYCRERERDHLINNKAIVTKTLMSGGNSLYYSIRAADTVERQSALPVAILMNAAAKTAARRGAKLPPRSGLSRPAPRRLLSLRCFPRTPLIENRRLCRCRRSHLLSTAESPGTPEVCRRFSLAPQLPILLSRKRSTNCGLEIPSGRGRKPRDYTATMLLDIL</sequence>
<evidence type="ECO:0000313" key="2">
    <source>
        <dbReference type="Proteomes" id="UP001066276"/>
    </source>
</evidence>
<comment type="caution">
    <text evidence="1">The sequence shown here is derived from an EMBL/GenBank/DDBJ whole genome shotgun (WGS) entry which is preliminary data.</text>
</comment>
<dbReference type="AlphaFoldDB" id="A0AAV7UPZ2"/>
<name>A0AAV7UPZ2_PLEWA</name>
<accession>A0AAV7UPZ2</accession>
<organism evidence="1 2">
    <name type="scientific">Pleurodeles waltl</name>
    <name type="common">Iberian ribbed newt</name>
    <dbReference type="NCBI Taxonomy" id="8319"/>
    <lineage>
        <taxon>Eukaryota</taxon>
        <taxon>Metazoa</taxon>
        <taxon>Chordata</taxon>
        <taxon>Craniata</taxon>
        <taxon>Vertebrata</taxon>
        <taxon>Euteleostomi</taxon>
        <taxon>Amphibia</taxon>
        <taxon>Batrachia</taxon>
        <taxon>Caudata</taxon>
        <taxon>Salamandroidea</taxon>
        <taxon>Salamandridae</taxon>
        <taxon>Pleurodelinae</taxon>
        <taxon>Pleurodeles</taxon>
    </lineage>
</organism>